<dbReference type="GO" id="GO:0008757">
    <property type="term" value="F:S-adenosylmethionine-dependent methyltransferase activity"/>
    <property type="evidence" value="ECO:0007669"/>
    <property type="project" value="InterPro"/>
</dbReference>
<dbReference type="InterPro" id="IPR029063">
    <property type="entry name" value="SAM-dependent_MTases_sf"/>
</dbReference>
<dbReference type="InterPro" id="IPR013216">
    <property type="entry name" value="Methyltransf_11"/>
</dbReference>
<proteinExistence type="predicted"/>
<feature type="domain" description="Methyltransferase type 11" evidence="1">
    <location>
        <begin position="43"/>
        <end position="134"/>
    </location>
</feature>
<reference evidence="2 3" key="1">
    <citation type="journal article" date="2015" name="Nature">
        <title>rRNA introns, odd ribosomes, and small enigmatic genomes across a large radiation of phyla.</title>
        <authorList>
            <person name="Brown C.T."/>
            <person name="Hug L.A."/>
            <person name="Thomas B.C."/>
            <person name="Sharon I."/>
            <person name="Castelle C.J."/>
            <person name="Singh A."/>
            <person name="Wilkins M.J."/>
            <person name="Williams K.H."/>
            <person name="Banfield J.F."/>
        </authorList>
    </citation>
    <scope>NUCLEOTIDE SEQUENCE [LARGE SCALE GENOMIC DNA]</scope>
</reference>
<comment type="caution">
    <text evidence="2">The sequence shown here is derived from an EMBL/GenBank/DDBJ whole genome shotgun (WGS) entry which is preliminary data.</text>
</comment>
<keyword evidence="2" id="KW-0489">Methyltransferase</keyword>
<keyword evidence="2" id="KW-0830">Ubiquinone</keyword>
<evidence type="ECO:0000313" key="3">
    <source>
        <dbReference type="Proteomes" id="UP000034050"/>
    </source>
</evidence>
<accession>A0A0G1FIP2</accession>
<protein>
    <submittedName>
        <fullName evidence="2">Methylase involved in ubiquinone/menaquinone biosynthesis</fullName>
    </submittedName>
</protein>
<dbReference type="Pfam" id="PF08241">
    <property type="entry name" value="Methyltransf_11"/>
    <property type="match status" value="1"/>
</dbReference>
<dbReference type="EMBL" id="LCFD01000008">
    <property type="protein sequence ID" value="KKS86703.1"/>
    <property type="molecule type" value="Genomic_DNA"/>
</dbReference>
<sequence length="220" mass="25768">MIDVKKLYNSRFSSFERVRKEKLWKILCREFLQKFIHPTDTIVDLGAGECEFINNIHGQKKIAVDINKHTQKLAAKNVQVITASVKKPRSLFDANSIDVVFMSNLLEHMENKEDVFRILRETYLILKPKGRLLIMQPDIKLVGGAYWDFFDHKVPLTLASINEALRANDYTISYTLYPFLPYSTKVRFLPLWPQLLKLYLRIRPLHFIFGKQFFLCASKA</sequence>
<evidence type="ECO:0000259" key="1">
    <source>
        <dbReference type="Pfam" id="PF08241"/>
    </source>
</evidence>
<dbReference type="AlphaFoldDB" id="A0A0G1FIP2"/>
<dbReference type="SUPFAM" id="SSF53335">
    <property type="entry name" value="S-adenosyl-L-methionine-dependent methyltransferases"/>
    <property type="match status" value="1"/>
</dbReference>
<dbReference type="STRING" id="1618446.UV61_C0008G0156"/>
<evidence type="ECO:0000313" key="2">
    <source>
        <dbReference type="EMBL" id="KKS86703.1"/>
    </source>
</evidence>
<keyword evidence="2" id="KW-0808">Transferase</keyword>
<dbReference type="Gene3D" id="3.40.50.150">
    <property type="entry name" value="Vaccinia Virus protein VP39"/>
    <property type="match status" value="1"/>
</dbReference>
<gene>
    <name evidence="2" type="ORF">UV61_C0008G0156</name>
</gene>
<name>A0A0G1FIP2_9BACT</name>
<dbReference type="GO" id="GO:0032259">
    <property type="term" value="P:methylation"/>
    <property type="evidence" value="ECO:0007669"/>
    <property type="project" value="UniProtKB-KW"/>
</dbReference>
<dbReference type="CDD" id="cd02440">
    <property type="entry name" value="AdoMet_MTases"/>
    <property type="match status" value="1"/>
</dbReference>
<organism evidence="2 3">
    <name type="scientific">Candidatus Gottesmanbacteria bacterium GW2011_GWB1_43_11</name>
    <dbReference type="NCBI Taxonomy" id="1618446"/>
    <lineage>
        <taxon>Bacteria</taxon>
        <taxon>Candidatus Gottesmaniibacteriota</taxon>
    </lineage>
</organism>
<dbReference type="Proteomes" id="UP000034050">
    <property type="component" value="Unassembled WGS sequence"/>
</dbReference>